<evidence type="ECO:0000313" key="2">
    <source>
        <dbReference type="Proteomes" id="UP000243180"/>
    </source>
</evidence>
<dbReference type="RefSeq" id="WP_096359870.1">
    <property type="nucleotide sequence ID" value="NZ_AP014879.1"/>
</dbReference>
<keyword evidence="2" id="KW-1185">Reference proteome</keyword>
<reference evidence="1 2" key="1">
    <citation type="submission" date="2015-05" db="EMBL/GenBank/DDBJ databases">
        <title>Complete genome sequence of a sulfur-oxidizing gammaproteobacterium strain HA5.</title>
        <authorList>
            <person name="Miura A."/>
            <person name="Kojima H."/>
            <person name="Fukui M."/>
        </authorList>
    </citation>
    <scope>NUCLEOTIDE SEQUENCE [LARGE SCALE GENOMIC DNA]</scope>
    <source>
        <strain evidence="1 2">HA5</strain>
    </source>
</reference>
<proteinExistence type="predicted"/>
<dbReference type="Proteomes" id="UP000243180">
    <property type="component" value="Chromosome"/>
</dbReference>
<evidence type="ECO:0000313" key="1">
    <source>
        <dbReference type="EMBL" id="BAV32957.1"/>
    </source>
</evidence>
<protein>
    <submittedName>
        <fullName evidence="1">Uncharacterized protein</fullName>
    </submittedName>
</protein>
<dbReference type="EMBL" id="AP014879">
    <property type="protein sequence ID" value="BAV32957.1"/>
    <property type="molecule type" value="Genomic_DNA"/>
</dbReference>
<name>A0A1B4XDS8_9GAMM</name>
<sequence>MKQALTLLNTLIIGFAAVVWTDTGESSDPVLADREMPAAIVSSCALTQAADSGICHESSFDRRWVAKTVRGDLFIVTNERCTGSDCRAWLVEKTEAAATTLASFDATFRLHEVKGGYPVIESYTGMSATEGAYSRYEWNGKTYDRTASRLVYNVDGTECGTREECRHAANEAIAQKQVDRAVRIWENVGGVSWI</sequence>
<organism evidence="1 2">
    <name type="scientific">Sulfuricaulis limicola</name>
    <dbReference type="NCBI Taxonomy" id="1620215"/>
    <lineage>
        <taxon>Bacteria</taxon>
        <taxon>Pseudomonadati</taxon>
        <taxon>Pseudomonadota</taxon>
        <taxon>Gammaproteobacteria</taxon>
        <taxon>Acidiferrobacterales</taxon>
        <taxon>Acidiferrobacteraceae</taxon>
        <taxon>Sulfuricaulis</taxon>
    </lineage>
</organism>
<dbReference type="AlphaFoldDB" id="A0A1B4XDS8"/>
<accession>A0A1B4XDS8</accession>
<dbReference type="InParanoid" id="A0A1B4XDS8"/>
<gene>
    <name evidence="1" type="ORF">SCL_0635</name>
</gene>
<dbReference type="OrthoDB" id="9848634at2"/>
<dbReference type="KEGG" id="slim:SCL_0635"/>